<evidence type="ECO:0000256" key="1">
    <source>
        <dbReference type="SAM" id="SignalP"/>
    </source>
</evidence>
<dbReference type="AlphaFoldDB" id="A0A8B7N9Z5"/>
<accession>A0A8B7N9Z5</accession>
<gene>
    <name evidence="3" type="primary">LOC108667794</name>
</gene>
<dbReference type="GeneID" id="108667794"/>
<evidence type="ECO:0000313" key="3">
    <source>
        <dbReference type="RefSeq" id="XP_018010353.1"/>
    </source>
</evidence>
<reference evidence="3" key="1">
    <citation type="submission" date="2025-08" db="UniProtKB">
        <authorList>
            <consortium name="RefSeq"/>
        </authorList>
    </citation>
    <scope>IDENTIFICATION</scope>
    <source>
        <tissue evidence="3">Whole organism</tissue>
    </source>
</reference>
<organism evidence="2 3">
    <name type="scientific">Hyalella azteca</name>
    <name type="common">Amphipod</name>
    <dbReference type="NCBI Taxonomy" id="294128"/>
    <lineage>
        <taxon>Eukaryota</taxon>
        <taxon>Metazoa</taxon>
        <taxon>Ecdysozoa</taxon>
        <taxon>Arthropoda</taxon>
        <taxon>Crustacea</taxon>
        <taxon>Multicrustacea</taxon>
        <taxon>Malacostraca</taxon>
        <taxon>Eumalacostraca</taxon>
        <taxon>Peracarida</taxon>
        <taxon>Amphipoda</taxon>
        <taxon>Senticaudata</taxon>
        <taxon>Talitrida</taxon>
        <taxon>Talitroidea</taxon>
        <taxon>Hyalellidae</taxon>
        <taxon>Hyalella</taxon>
    </lineage>
</organism>
<sequence>MMKLKSVGLVLLLTATFAYSGVDGANACATALNSKLHNADLNSAFSACMSDPAGLAALTAIGGNSGCGGYNFAVGDLKCEVGAAPFMKCVAGKLGYLNANGSINATKILAQYKTYATSDPTCKVAQYNFAAKKCGTTIKNYAFLAKAACIATATDQYTG</sequence>
<proteinExistence type="predicted"/>
<dbReference type="KEGG" id="hazt:108667794"/>
<name>A0A8B7N9Z5_HYAAZ</name>
<keyword evidence="2" id="KW-1185">Reference proteome</keyword>
<dbReference type="GO" id="GO:0005549">
    <property type="term" value="F:odorant binding"/>
    <property type="evidence" value="ECO:0007669"/>
    <property type="project" value="InterPro"/>
</dbReference>
<feature type="chain" id="PRO_5034070393" evidence="1">
    <location>
        <begin position="21"/>
        <end position="159"/>
    </location>
</feature>
<dbReference type="RefSeq" id="XP_018010353.1">
    <property type="nucleotide sequence ID" value="XM_018154864.2"/>
</dbReference>
<dbReference type="InterPro" id="IPR036728">
    <property type="entry name" value="PBP_GOBP_sf"/>
</dbReference>
<protein>
    <submittedName>
        <fullName evidence="3">Uncharacterized protein LOC108667794</fullName>
    </submittedName>
</protein>
<keyword evidence="1" id="KW-0732">Signal</keyword>
<evidence type="ECO:0000313" key="2">
    <source>
        <dbReference type="Proteomes" id="UP000694843"/>
    </source>
</evidence>
<dbReference type="Proteomes" id="UP000694843">
    <property type="component" value="Unplaced"/>
</dbReference>
<feature type="signal peptide" evidence="1">
    <location>
        <begin position="1"/>
        <end position="20"/>
    </location>
</feature>
<dbReference type="SUPFAM" id="SSF47565">
    <property type="entry name" value="Insect pheromone/odorant-binding proteins"/>
    <property type="match status" value="1"/>
</dbReference>